<evidence type="ECO:0000313" key="3">
    <source>
        <dbReference type="EMBL" id="OCL12365.1"/>
    </source>
</evidence>
<keyword evidence="4" id="KW-1185">Reference proteome</keyword>
<dbReference type="InterPro" id="IPR000210">
    <property type="entry name" value="BTB/POZ_dom"/>
</dbReference>
<dbReference type="SMART" id="SM00225">
    <property type="entry name" value="BTB"/>
    <property type="match status" value="1"/>
</dbReference>
<dbReference type="CDD" id="cd18186">
    <property type="entry name" value="BTB_POZ_ZBTB_KLHL-like"/>
    <property type="match status" value="1"/>
</dbReference>
<feature type="compositionally biased region" description="Low complexity" evidence="1">
    <location>
        <begin position="96"/>
        <end position="109"/>
    </location>
</feature>
<feature type="region of interest" description="Disordered" evidence="1">
    <location>
        <begin position="91"/>
        <end position="116"/>
    </location>
</feature>
<name>A0A8E2JWL9_9PEZI</name>
<evidence type="ECO:0000259" key="2">
    <source>
        <dbReference type="PROSITE" id="PS50097"/>
    </source>
</evidence>
<dbReference type="SUPFAM" id="SSF54695">
    <property type="entry name" value="POZ domain"/>
    <property type="match status" value="1"/>
</dbReference>
<dbReference type="Pfam" id="PF00651">
    <property type="entry name" value="BTB"/>
    <property type="match status" value="1"/>
</dbReference>
<dbReference type="InterPro" id="IPR011333">
    <property type="entry name" value="SKP1/BTB/POZ_sf"/>
</dbReference>
<dbReference type="PROSITE" id="PS50097">
    <property type="entry name" value="BTB"/>
    <property type="match status" value="1"/>
</dbReference>
<feature type="domain" description="BTB" evidence="2">
    <location>
        <begin position="22"/>
        <end position="81"/>
    </location>
</feature>
<accession>A0A8E2JWL9</accession>
<dbReference type="Proteomes" id="UP000250140">
    <property type="component" value="Unassembled WGS sequence"/>
</dbReference>
<dbReference type="PANTHER" id="PTHR47843">
    <property type="entry name" value="BTB DOMAIN-CONTAINING PROTEIN-RELATED"/>
    <property type="match status" value="1"/>
</dbReference>
<evidence type="ECO:0000256" key="1">
    <source>
        <dbReference type="SAM" id="MobiDB-lite"/>
    </source>
</evidence>
<dbReference type="Gene3D" id="3.30.710.10">
    <property type="entry name" value="Potassium Channel Kv1.1, Chain A"/>
    <property type="match status" value="1"/>
</dbReference>
<evidence type="ECO:0000313" key="4">
    <source>
        <dbReference type="Proteomes" id="UP000250140"/>
    </source>
</evidence>
<dbReference type="EMBL" id="KV748886">
    <property type="protein sequence ID" value="OCL12365.1"/>
    <property type="molecule type" value="Genomic_DNA"/>
</dbReference>
<protein>
    <recommendedName>
        <fullName evidence="2">BTB domain-containing protein</fullName>
    </recommendedName>
</protein>
<dbReference type="OrthoDB" id="6359816at2759"/>
<proteinExistence type="predicted"/>
<gene>
    <name evidence="3" type="ORF">AOQ84DRAFT_285365</name>
</gene>
<organism evidence="3 4">
    <name type="scientific">Glonium stellatum</name>
    <dbReference type="NCBI Taxonomy" id="574774"/>
    <lineage>
        <taxon>Eukaryota</taxon>
        <taxon>Fungi</taxon>
        <taxon>Dikarya</taxon>
        <taxon>Ascomycota</taxon>
        <taxon>Pezizomycotina</taxon>
        <taxon>Dothideomycetes</taxon>
        <taxon>Pleosporomycetidae</taxon>
        <taxon>Gloniales</taxon>
        <taxon>Gloniaceae</taxon>
        <taxon>Glonium</taxon>
    </lineage>
</organism>
<dbReference type="AlphaFoldDB" id="A0A8E2JWL9"/>
<reference evidence="3 4" key="1">
    <citation type="journal article" date="2016" name="Nat. Commun.">
        <title>Ectomycorrhizal ecology is imprinted in the genome of the dominant symbiotic fungus Cenococcum geophilum.</title>
        <authorList>
            <consortium name="DOE Joint Genome Institute"/>
            <person name="Peter M."/>
            <person name="Kohler A."/>
            <person name="Ohm R.A."/>
            <person name="Kuo A."/>
            <person name="Krutzmann J."/>
            <person name="Morin E."/>
            <person name="Arend M."/>
            <person name="Barry K.W."/>
            <person name="Binder M."/>
            <person name="Choi C."/>
            <person name="Clum A."/>
            <person name="Copeland A."/>
            <person name="Grisel N."/>
            <person name="Haridas S."/>
            <person name="Kipfer T."/>
            <person name="LaButti K."/>
            <person name="Lindquist E."/>
            <person name="Lipzen A."/>
            <person name="Maire R."/>
            <person name="Meier B."/>
            <person name="Mihaltcheva S."/>
            <person name="Molinier V."/>
            <person name="Murat C."/>
            <person name="Poggeler S."/>
            <person name="Quandt C.A."/>
            <person name="Sperisen C."/>
            <person name="Tritt A."/>
            <person name="Tisserant E."/>
            <person name="Crous P.W."/>
            <person name="Henrissat B."/>
            <person name="Nehls U."/>
            <person name="Egli S."/>
            <person name="Spatafora J.W."/>
            <person name="Grigoriev I.V."/>
            <person name="Martin F.M."/>
        </authorList>
    </citation>
    <scope>NUCLEOTIDE SEQUENCE [LARGE SCALE GENOMIC DNA]</scope>
    <source>
        <strain evidence="3 4">CBS 207.34</strain>
    </source>
</reference>
<dbReference type="PANTHER" id="PTHR47843:SF5">
    <property type="entry name" value="BTB_POZ DOMAIN PROTEIN"/>
    <property type="match status" value="1"/>
</dbReference>
<sequence>MDAPNNELMSALATLLEAGKYSDLTIVCGVKRYAVHRAIVCSRSGFFDGACSSPFREAQTGIIDLSDDDAEAVEHMVRYFYHLDYLNKPKSRRSSYRSSRPASPTSPRSPTRRRPKKLNLALVEDPLLATAAASAAANPLTPPDDRTNQFEMLDSSKLPDTPVEDQYVEEDPFENTFEDQLPDSTQAHLVTHAKVYAIAEKYGIAGLKSLAQRKFSTQIALHFSCPEFPDACQEAYETTVDSDRGLRDLIIQTFRAHPDLAFRKDVEDVVKVTPNLAWELFRLGWGMPVY</sequence>